<accession>A0A2P2LZI1</accession>
<evidence type="ECO:0000256" key="1">
    <source>
        <dbReference type="SAM" id="Phobius"/>
    </source>
</evidence>
<keyword evidence="1" id="KW-1133">Transmembrane helix</keyword>
<evidence type="ECO:0000313" key="2">
    <source>
        <dbReference type="EMBL" id="MBX23361.1"/>
    </source>
</evidence>
<dbReference type="AlphaFoldDB" id="A0A2P2LZI1"/>
<keyword evidence="1" id="KW-0812">Transmembrane</keyword>
<dbReference type="EMBL" id="GGEC01042877">
    <property type="protein sequence ID" value="MBX23361.1"/>
    <property type="molecule type" value="Transcribed_RNA"/>
</dbReference>
<name>A0A2P2LZI1_RHIMU</name>
<reference evidence="2" key="1">
    <citation type="submission" date="2018-02" db="EMBL/GenBank/DDBJ databases">
        <title>Rhizophora mucronata_Transcriptome.</title>
        <authorList>
            <person name="Meera S.P."/>
            <person name="Sreeshan A."/>
            <person name="Augustine A."/>
        </authorList>
    </citation>
    <scope>NUCLEOTIDE SEQUENCE</scope>
    <source>
        <tissue evidence="2">Leaf</tissue>
    </source>
</reference>
<protein>
    <submittedName>
        <fullName evidence="2">Uncharacterized protein</fullName>
    </submittedName>
</protein>
<feature type="transmembrane region" description="Helical" evidence="1">
    <location>
        <begin position="48"/>
        <end position="72"/>
    </location>
</feature>
<organism evidence="2">
    <name type="scientific">Rhizophora mucronata</name>
    <name type="common">Asiatic mangrove</name>
    <dbReference type="NCBI Taxonomy" id="61149"/>
    <lineage>
        <taxon>Eukaryota</taxon>
        <taxon>Viridiplantae</taxon>
        <taxon>Streptophyta</taxon>
        <taxon>Embryophyta</taxon>
        <taxon>Tracheophyta</taxon>
        <taxon>Spermatophyta</taxon>
        <taxon>Magnoliopsida</taxon>
        <taxon>eudicotyledons</taxon>
        <taxon>Gunneridae</taxon>
        <taxon>Pentapetalae</taxon>
        <taxon>rosids</taxon>
        <taxon>fabids</taxon>
        <taxon>Malpighiales</taxon>
        <taxon>Rhizophoraceae</taxon>
        <taxon>Rhizophora</taxon>
    </lineage>
</organism>
<keyword evidence="1" id="KW-0472">Membrane</keyword>
<sequence>MVVHEKVHEFPIDQHINFINSLLKGAAICMQMVEMTSLPFVAFTAPCWWHFFTLSITCKVSVCMLICWLYWWMTGMFMNYNH</sequence>
<proteinExistence type="predicted"/>